<organism evidence="1">
    <name type="scientific">Nettle badnavirus 1</name>
    <dbReference type="NCBI Taxonomy" id="3158948"/>
    <lineage>
        <taxon>Viruses</taxon>
        <taxon>Riboviria</taxon>
        <taxon>Pararnavirae</taxon>
        <taxon>Artverviricota</taxon>
        <taxon>Revtraviricetes</taxon>
        <taxon>Ortervirales</taxon>
        <taxon>Caulimoviridae</taxon>
        <taxon>Badnavirus</taxon>
    </lineage>
</organism>
<sequence length="211" mass="24326">MQSELESQQFEDEVEGWERSERSARFAFQDLEGYPRYEQVLQFPNCQIPCYHYLNTENSKNTHTTFTRGERIPQLLNTLYDLNINQCHNQAQLFDRILLLSRYVVRKKPTTTLPTIPEDYPIQTTSNEEVISQIRALKADLREIKAVQSSLKLSLSDIRESLVEITSRESAPKPIEAETARVAEQLKSQIREVKTALADLKTIAKSLIPEA</sequence>
<reference evidence="1" key="1">
    <citation type="submission" date="2024-05" db="EMBL/GenBank/DDBJ databases">
        <title>Nettle vein banding-associated badnavirus, complete genome.</title>
        <authorList>
            <person name="Chirkov S."/>
            <person name="Motsar E."/>
            <person name="Sheveleva A."/>
            <person name="Sharko F."/>
            <person name="Tsygankova S."/>
            <person name="Petrova K."/>
        </authorList>
    </citation>
    <scope>NUCLEOTIDE SEQUENCE</scope>
    <source>
        <strain evidence="1">UD</strain>
    </source>
</reference>
<proteinExistence type="predicted"/>
<dbReference type="EMBL" id="PP792697">
    <property type="protein sequence ID" value="XBM54418.1"/>
    <property type="molecule type" value="Genomic_DNA"/>
</dbReference>
<name>A0AAU7GK67_9VIRU</name>
<accession>A0AAU7GK67</accession>
<evidence type="ECO:0000313" key="1">
    <source>
        <dbReference type="EMBL" id="XBM54418.1"/>
    </source>
</evidence>
<protein>
    <submittedName>
        <fullName evidence="1">P1 protein</fullName>
    </submittedName>
</protein>